<dbReference type="AlphaFoldDB" id="F4LNP4"/>
<feature type="signal peptide" evidence="1">
    <location>
        <begin position="1"/>
        <end position="23"/>
    </location>
</feature>
<organism evidence="3 4">
    <name type="scientific">Treponema brennaborense (strain DSM 12168 / CIP 105900 / DD5/3)</name>
    <dbReference type="NCBI Taxonomy" id="906968"/>
    <lineage>
        <taxon>Bacteria</taxon>
        <taxon>Pseudomonadati</taxon>
        <taxon>Spirochaetota</taxon>
        <taxon>Spirochaetia</taxon>
        <taxon>Spirochaetales</taxon>
        <taxon>Treponemataceae</taxon>
        <taxon>Treponema</taxon>
    </lineage>
</organism>
<sequence length="305" mass="33567">MLRHFKKGSGSFLFLCAAAAVIAVLGACSSQPEFSGTGTDGRFVREYVRNGIIPEIWEWQSVQSGVDYAYFRNDSLPVRWHLVRIDLRTPGLELVSYPHERHFSQNGTFAGQTVQQFAADTDALVAVNATPFSYAPTRFGSRRKLTGLYAVEGVQLSEPIEKYAALLFIRTEGRLEACVLPHQTETLPERTEYAFGGFFAILSDSRIREFAYHSLDSRTAAGVSADKSVLYLLCVEGERKRSSKGLTYEECAYLLRAAGAADAMQLDGGGSAAIAISGIKTMSYPVKRHSANIFGFKVTFPQNSD</sequence>
<keyword evidence="1" id="KW-0732">Signal</keyword>
<dbReference type="OrthoDB" id="9809781at2"/>
<dbReference type="PANTHER" id="PTHR40446:SF2">
    <property type="entry name" value="N-ACETYLGLUCOSAMINE-1-PHOSPHODIESTER ALPHA-N-ACETYLGLUCOSAMINIDASE"/>
    <property type="match status" value="1"/>
</dbReference>
<reference evidence="4" key="1">
    <citation type="submission" date="2011-04" db="EMBL/GenBank/DDBJ databases">
        <title>The complete genome of Treponema brennaborense DSM 12168.</title>
        <authorList>
            <person name="Lucas S."/>
            <person name="Han J."/>
            <person name="Lapidus A."/>
            <person name="Bruce D."/>
            <person name="Goodwin L."/>
            <person name="Pitluck S."/>
            <person name="Peters L."/>
            <person name="Kyrpides N."/>
            <person name="Mavromatis K."/>
            <person name="Ivanova N."/>
            <person name="Mikhailova N."/>
            <person name="Pagani I."/>
            <person name="Teshima H."/>
            <person name="Detter J.C."/>
            <person name="Tapia R."/>
            <person name="Han C."/>
            <person name="Land M."/>
            <person name="Hauser L."/>
            <person name="Markowitz V."/>
            <person name="Cheng J.-F."/>
            <person name="Hugenholtz P."/>
            <person name="Woyke T."/>
            <person name="Wu D."/>
            <person name="Gronow S."/>
            <person name="Wellnitz S."/>
            <person name="Brambilla E."/>
            <person name="Klenk H.-P."/>
            <person name="Eisen J.A."/>
        </authorList>
    </citation>
    <scope>NUCLEOTIDE SEQUENCE [LARGE SCALE GENOMIC DNA]</scope>
    <source>
        <strain evidence="4">DSM 12168 / CIP 105900 / DD5/3</strain>
    </source>
</reference>
<dbReference type="Pfam" id="PF09992">
    <property type="entry name" value="NAGPA"/>
    <property type="match status" value="1"/>
</dbReference>
<evidence type="ECO:0000313" key="3">
    <source>
        <dbReference type="EMBL" id="AEE16879.1"/>
    </source>
</evidence>
<proteinExistence type="predicted"/>
<feature type="domain" description="Phosphodiester glycosidase" evidence="2">
    <location>
        <begin position="123"/>
        <end position="296"/>
    </location>
</feature>
<dbReference type="InterPro" id="IPR018711">
    <property type="entry name" value="NAGPA"/>
</dbReference>
<gene>
    <name evidence="3" type="ordered locus">Trebr_1455</name>
</gene>
<dbReference type="PANTHER" id="PTHR40446">
    <property type="entry name" value="N-ACETYLGLUCOSAMINE-1-PHOSPHODIESTER ALPHA-N-ACETYLGLUCOSAMINIDASE"/>
    <property type="match status" value="1"/>
</dbReference>
<evidence type="ECO:0000313" key="4">
    <source>
        <dbReference type="Proteomes" id="UP000006546"/>
    </source>
</evidence>
<dbReference type="PROSITE" id="PS51257">
    <property type="entry name" value="PROKAR_LIPOPROTEIN"/>
    <property type="match status" value="1"/>
</dbReference>
<accession>F4LNP4</accession>
<evidence type="ECO:0000259" key="2">
    <source>
        <dbReference type="Pfam" id="PF09992"/>
    </source>
</evidence>
<dbReference type="HOGENOM" id="CLU_066877_0_0_12"/>
<dbReference type="RefSeq" id="WP_013758584.1">
    <property type="nucleotide sequence ID" value="NC_015500.1"/>
</dbReference>
<name>F4LNP4_TREBD</name>
<dbReference type="eggNOG" id="COG4632">
    <property type="taxonomic scope" value="Bacteria"/>
</dbReference>
<dbReference type="KEGG" id="tbe:Trebr_1455"/>
<dbReference type="STRING" id="906968.Trebr_1455"/>
<evidence type="ECO:0000256" key="1">
    <source>
        <dbReference type="SAM" id="SignalP"/>
    </source>
</evidence>
<feature type="chain" id="PRO_5003311031" description="Phosphodiester glycosidase domain-containing protein" evidence="1">
    <location>
        <begin position="24"/>
        <end position="305"/>
    </location>
</feature>
<keyword evidence="4" id="KW-1185">Reference proteome</keyword>
<protein>
    <recommendedName>
        <fullName evidence="2">Phosphodiester glycosidase domain-containing protein</fullName>
    </recommendedName>
</protein>
<dbReference type="EMBL" id="CP002696">
    <property type="protein sequence ID" value="AEE16879.1"/>
    <property type="molecule type" value="Genomic_DNA"/>
</dbReference>
<dbReference type="Proteomes" id="UP000006546">
    <property type="component" value="Chromosome"/>
</dbReference>